<evidence type="ECO:0000313" key="5">
    <source>
        <dbReference type="Proteomes" id="UP000671862"/>
    </source>
</evidence>
<dbReference type="RefSeq" id="WP_207566883.1">
    <property type="nucleotide sequence ID" value="NZ_CP071446.1"/>
</dbReference>
<dbReference type="Gene3D" id="2.40.50.100">
    <property type="match status" value="1"/>
</dbReference>
<dbReference type="EMBL" id="CP071446">
    <property type="protein sequence ID" value="QTA38162.1"/>
    <property type="molecule type" value="Genomic_DNA"/>
</dbReference>
<feature type="compositionally biased region" description="Polar residues" evidence="2">
    <location>
        <begin position="59"/>
        <end position="71"/>
    </location>
</feature>
<evidence type="ECO:0000259" key="3">
    <source>
        <dbReference type="PROSITE" id="PS50968"/>
    </source>
</evidence>
<dbReference type="InterPro" id="IPR000089">
    <property type="entry name" value="Biotin_lipoyl"/>
</dbReference>
<feature type="domain" description="Lipoyl-binding" evidence="3">
    <location>
        <begin position="62"/>
        <end position="140"/>
    </location>
</feature>
<evidence type="ECO:0000256" key="2">
    <source>
        <dbReference type="SAM" id="MobiDB-lite"/>
    </source>
</evidence>
<dbReference type="PROSITE" id="PS50968">
    <property type="entry name" value="BIOTINYL_LIPOYL"/>
    <property type="match status" value="1"/>
</dbReference>
<dbReference type="InterPro" id="IPR001882">
    <property type="entry name" value="Biotin_BS"/>
</dbReference>
<accession>A0ABX7S914</accession>
<dbReference type="Proteomes" id="UP000671862">
    <property type="component" value="Chromosome"/>
</dbReference>
<dbReference type="CDD" id="cd06850">
    <property type="entry name" value="biotinyl_domain"/>
    <property type="match status" value="1"/>
</dbReference>
<dbReference type="PROSITE" id="PS00188">
    <property type="entry name" value="BIOTIN"/>
    <property type="match status" value="1"/>
</dbReference>
<feature type="region of interest" description="Disordered" evidence="2">
    <location>
        <begin position="22"/>
        <end position="71"/>
    </location>
</feature>
<dbReference type="SUPFAM" id="SSF51230">
    <property type="entry name" value="Single hybrid motif"/>
    <property type="match status" value="1"/>
</dbReference>
<gene>
    <name evidence="4" type="ORF">JYK00_01055</name>
</gene>
<dbReference type="InterPro" id="IPR011053">
    <property type="entry name" value="Single_hybrid_motif"/>
</dbReference>
<proteinExistence type="predicted"/>
<organism evidence="4 5">
    <name type="scientific">Thermosipho ferrireducens</name>
    <dbReference type="NCBI Taxonomy" id="2571116"/>
    <lineage>
        <taxon>Bacteria</taxon>
        <taxon>Thermotogati</taxon>
        <taxon>Thermotogota</taxon>
        <taxon>Thermotogae</taxon>
        <taxon>Thermotogales</taxon>
        <taxon>Fervidobacteriaceae</taxon>
        <taxon>Thermosipho</taxon>
    </lineage>
</organism>
<name>A0ABX7S914_9BACT</name>
<evidence type="ECO:0000256" key="1">
    <source>
        <dbReference type="ARBA" id="ARBA00023267"/>
    </source>
</evidence>
<keyword evidence="1" id="KW-0092">Biotin</keyword>
<dbReference type="PANTHER" id="PTHR45266">
    <property type="entry name" value="OXALOACETATE DECARBOXYLASE ALPHA CHAIN"/>
    <property type="match status" value="1"/>
</dbReference>
<feature type="compositionally biased region" description="Basic and acidic residues" evidence="2">
    <location>
        <begin position="38"/>
        <end position="58"/>
    </location>
</feature>
<keyword evidence="5" id="KW-1185">Reference proteome</keyword>
<reference evidence="4 5" key="1">
    <citation type="submission" date="2021-03" db="EMBL/GenBank/DDBJ databases">
        <title>Thermosipho ferrireducens sp.nov., an anaerobic thermophilic iron-reducing bacterium isolated from a deep-sea hydrothermal sulfide deposits.</title>
        <authorList>
            <person name="Zeng X."/>
            <person name="Chen Y."/>
            <person name="Shao Z."/>
        </authorList>
    </citation>
    <scope>NUCLEOTIDE SEQUENCE [LARGE SCALE GENOMIC DNA]</scope>
    <source>
        <strain evidence="4 5">JL129W03</strain>
    </source>
</reference>
<evidence type="ECO:0000313" key="4">
    <source>
        <dbReference type="EMBL" id="QTA38162.1"/>
    </source>
</evidence>
<dbReference type="InterPro" id="IPR050709">
    <property type="entry name" value="Biotin_Carboxyl_Carrier/Decarb"/>
</dbReference>
<protein>
    <submittedName>
        <fullName evidence="4">Biotin/lipoyl-binding protein</fullName>
    </submittedName>
</protein>
<dbReference type="Pfam" id="PF00364">
    <property type="entry name" value="Biotin_lipoyl"/>
    <property type="match status" value="1"/>
</dbReference>
<sequence>MVRKFKVRVNGKEYLVEVEEMGKTSEGPVPKQVQEVTPKVEKTVESQPIEKQEVKEKTQTPSVSEKTTGSVKTIKSPMSGLIVKVLVTPGQNVNSGDKVIILEAMKMENDILADASGKVKSVLVKEGDNVDTGQVLIELD</sequence>
<dbReference type="PANTHER" id="PTHR45266:SF3">
    <property type="entry name" value="OXALOACETATE DECARBOXYLASE ALPHA CHAIN"/>
    <property type="match status" value="1"/>
</dbReference>